<protein>
    <submittedName>
        <fullName evidence="1">Uncharacterized protein</fullName>
    </submittedName>
</protein>
<dbReference type="EMBL" id="JANPWB010000010">
    <property type="protein sequence ID" value="KAJ1142395.1"/>
    <property type="molecule type" value="Genomic_DNA"/>
</dbReference>
<gene>
    <name evidence="1" type="ORF">NDU88_008720</name>
</gene>
<evidence type="ECO:0000313" key="2">
    <source>
        <dbReference type="Proteomes" id="UP001066276"/>
    </source>
</evidence>
<reference evidence="1" key="1">
    <citation type="journal article" date="2022" name="bioRxiv">
        <title>Sequencing and chromosome-scale assembly of the giantPleurodeles waltlgenome.</title>
        <authorList>
            <person name="Brown T."/>
            <person name="Elewa A."/>
            <person name="Iarovenko S."/>
            <person name="Subramanian E."/>
            <person name="Araus A.J."/>
            <person name="Petzold A."/>
            <person name="Susuki M."/>
            <person name="Suzuki K.-i.T."/>
            <person name="Hayashi T."/>
            <person name="Toyoda A."/>
            <person name="Oliveira C."/>
            <person name="Osipova E."/>
            <person name="Leigh N.D."/>
            <person name="Simon A."/>
            <person name="Yun M.H."/>
        </authorList>
    </citation>
    <scope>NUCLEOTIDE SEQUENCE</scope>
    <source>
        <strain evidence="1">20211129_DDA</strain>
        <tissue evidence="1">Liver</tissue>
    </source>
</reference>
<keyword evidence="2" id="KW-1185">Reference proteome</keyword>
<dbReference type="Proteomes" id="UP001066276">
    <property type="component" value="Chromosome 6"/>
</dbReference>
<accession>A0AAV7QQR6</accession>
<organism evidence="1 2">
    <name type="scientific">Pleurodeles waltl</name>
    <name type="common">Iberian ribbed newt</name>
    <dbReference type="NCBI Taxonomy" id="8319"/>
    <lineage>
        <taxon>Eukaryota</taxon>
        <taxon>Metazoa</taxon>
        <taxon>Chordata</taxon>
        <taxon>Craniata</taxon>
        <taxon>Vertebrata</taxon>
        <taxon>Euteleostomi</taxon>
        <taxon>Amphibia</taxon>
        <taxon>Batrachia</taxon>
        <taxon>Caudata</taxon>
        <taxon>Salamandroidea</taxon>
        <taxon>Salamandridae</taxon>
        <taxon>Pleurodelinae</taxon>
        <taxon>Pleurodeles</taxon>
    </lineage>
</organism>
<proteinExistence type="predicted"/>
<name>A0AAV7QQR6_PLEWA</name>
<sequence length="128" mass="14511">MYTRYKLRLEGRRTLPPSRDERTSLSGRLVGTLPLKRQNDVGEPHSALLAPSSCQSNYLTMRLGEVWGVLCQCTAMHHVENLNNKVPACPQVLTLDVVLLLHSRDCHTSWFANQHFSDSSYPHQLPSQ</sequence>
<comment type="caution">
    <text evidence="1">The sequence shown here is derived from an EMBL/GenBank/DDBJ whole genome shotgun (WGS) entry which is preliminary data.</text>
</comment>
<evidence type="ECO:0000313" key="1">
    <source>
        <dbReference type="EMBL" id="KAJ1142395.1"/>
    </source>
</evidence>
<dbReference type="AlphaFoldDB" id="A0AAV7QQR6"/>